<feature type="transmembrane region" description="Helical" evidence="1">
    <location>
        <begin position="214"/>
        <end position="234"/>
    </location>
</feature>
<feature type="transmembrane region" description="Helical" evidence="1">
    <location>
        <begin position="61"/>
        <end position="82"/>
    </location>
</feature>
<dbReference type="Proteomes" id="UP000317982">
    <property type="component" value="Unassembled WGS sequence"/>
</dbReference>
<feature type="transmembrane region" description="Helical" evidence="1">
    <location>
        <begin position="177"/>
        <end position="194"/>
    </location>
</feature>
<sequence length="391" mass="41943">MTTARVSRPWRSPIVARDPNEAHRASTPLELLFDLCFVVAIASAASELHHALIEEHLYPQLLNYLMVFFSIWWAWMNFTWFASAYDPDDVPHRLLTLVEIAGVLVLAAGIPQAFEHEDFGIVTVGYLIMRLPQIGLWLRVAVSCPGDRTTALRYAGGLALVQVCWVLRLLLPDPWGFVGFFVLAAAEIAVPIWAERTGVTTWHPGHIAERYGLFTLLVLGEGVLGATVTIQAAISEGVSWSLLGVALAGLLVIFGLWWSYFTRPAEEGLRGTSRVSFVWGYAHYAVFAALAAVGAGIEVVAETATHHSELPAAGAAFALAVPVAVALVTVGALQSGLDSSRSYLLRFGVAGVLALVAAASTWAGVPLAVAALLIAAVVCALIVVDLIDVER</sequence>
<feature type="transmembrane region" description="Helical" evidence="1">
    <location>
        <begin position="94"/>
        <end position="114"/>
    </location>
</feature>
<proteinExistence type="predicted"/>
<dbReference type="InterPro" id="IPR010640">
    <property type="entry name" value="Low_temperature_requirement_A"/>
</dbReference>
<feature type="transmembrane region" description="Helical" evidence="1">
    <location>
        <begin position="343"/>
        <end position="362"/>
    </location>
</feature>
<feature type="transmembrane region" description="Helical" evidence="1">
    <location>
        <begin position="240"/>
        <end position="260"/>
    </location>
</feature>
<evidence type="ECO:0000313" key="2">
    <source>
        <dbReference type="EMBL" id="TQS46598.1"/>
    </source>
</evidence>
<dbReference type="Pfam" id="PF06772">
    <property type="entry name" value="LtrA"/>
    <property type="match status" value="1"/>
</dbReference>
<evidence type="ECO:0000313" key="3">
    <source>
        <dbReference type="Proteomes" id="UP000317982"/>
    </source>
</evidence>
<protein>
    <submittedName>
        <fullName evidence="2">Low temperature requirement protein A</fullName>
    </submittedName>
</protein>
<organism evidence="2 3">
    <name type="scientific">Cryptosporangium phraense</name>
    <dbReference type="NCBI Taxonomy" id="2593070"/>
    <lineage>
        <taxon>Bacteria</taxon>
        <taxon>Bacillati</taxon>
        <taxon>Actinomycetota</taxon>
        <taxon>Actinomycetes</taxon>
        <taxon>Cryptosporangiales</taxon>
        <taxon>Cryptosporangiaceae</taxon>
        <taxon>Cryptosporangium</taxon>
    </lineage>
</organism>
<feature type="transmembrane region" description="Helical" evidence="1">
    <location>
        <begin position="281"/>
        <end position="300"/>
    </location>
</feature>
<feature type="transmembrane region" description="Helical" evidence="1">
    <location>
        <begin position="31"/>
        <end position="49"/>
    </location>
</feature>
<reference evidence="2 3" key="1">
    <citation type="submission" date="2019-07" db="EMBL/GenBank/DDBJ databases">
        <title>Cryptosporangium phraense sp. nov., isolated from plant litter.</title>
        <authorList>
            <person name="Suriyachadkun C."/>
        </authorList>
    </citation>
    <scope>NUCLEOTIDE SEQUENCE [LARGE SCALE GENOMIC DNA]</scope>
    <source>
        <strain evidence="2 3">A-T 5661</strain>
    </source>
</reference>
<dbReference type="InParanoid" id="A0A545AZ88"/>
<dbReference type="EMBL" id="VIRS01000002">
    <property type="protein sequence ID" value="TQS46598.1"/>
    <property type="molecule type" value="Genomic_DNA"/>
</dbReference>
<gene>
    <name evidence="2" type="ORF">FL583_04250</name>
</gene>
<feature type="transmembrane region" description="Helical" evidence="1">
    <location>
        <begin position="120"/>
        <end position="140"/>
    </location>
</feature>
<keyword evidence="1" id="KW-0472">Membrane</keyword>
<accession>A0A545AZ88</accession>
<dbReference type="PANTHER" id="PTHR36840:SF1">
    <property type="entry name" value="BLL5714 PROTEIN"/>
    <property type="match status" value="1"/>
</dbReference>
<dbReference type="OrthoDB" id="7698234at2"/>
<dbReference type="RefSeq" id="WP_142703117.1">
    <property type="nucleotide sequence ID" value="NZ_VIRS01000002.1"/>
</dbReference>
<dbReference type="AlphaFoldDB" id="A0A545AZ88"/>
<feature type="transmembrane region" description="Helical" evidence="1">
    <location>
        <begin position="312"/>
        <end position="331"/>
    </location>
</feature>
<feature type="transmembrane region" description="Helical" evidence="1">
    <location>
        <begin position="152"/>
        <end position="171"/>
    </location>
</feature>
<keyword evidence="3" id="KW-1185">Reference proteome</keyword>
<keyword evidence="1" id="KW-1133">Transmembrane helix</keyword>
<keyword evidence="1" id="KW-0812">Transmembrane</keyword>
<evidence type="ECO:0000256" key="1">
    <source>
        <dbReference type="SAM" id="Phobius"/>
    </source>
</evidence>
<dbReference type="PANTHER" id="PTHR36840">
    <property type="entry name" value="BLL5714 PROTEIN"/>
    <property type="match status" value="1"/>
</dbReference>
<feature type="transmembrane region" description="Helical" evidence="1">
    <location>
        <begin position="368"/>
        <end position="387"/>
    </location>
</feature>
<name>A0A545AZ88_9ACTN</name>
<comment type="caution">
    <text evidence="2">The sequence shown here is derived from an EMBL/GenBank/DDBJ whole genome shotgun (WGS) entry which is preliminary data.</text>
</comment>